<dbReference type="eggNOG" id="KOG1237">
    <property type="taxonomic scope" value="Eukaryota"/>
</dbReference>
<dbReference type="InterPro" id="IPR000109">
    <property type="entry name" value="POT_fam"/>
</dbReference>
<protein>
    <submittedName>
        <fullName evidence="7">Putative peptide/nitrate transporter</fullName>
    </submittedName>
</protein>
<sequence length="214" mass="23712">MNLNITNNFKIPPASVFTLGAIAMIISVVVYDRIIVPFLRKSTGNERGLNILQRIGFGMIFPVVAMSVAALVERKRLRSAGQEPMSALWLAPQLIIFGIGDSFTLVGLQEYFYDQVPDSMRSLGMALYLSVIGVGSFLSSFLIFVVDQITEKSGRSWIGKDLSTSRLDNFYWLLAAISALNLCFYVVVARGYTYKNVDRTKVAVAYDSNGIELV</sequence>
<feature type="transmembrane region" description="Helical" evidence="6">
    <location>
        <begin position="170"/>
        <end position="188"/>
    </location>
</feature>
<dbReference type="Proteomes" id="UP000030645">
    <property type="component" value="Unassembled WGS sequence"/>
</dbReference>
<keyword evidence="5 6" id="KW-0472">Membrane</keyword>
<dbReference type="PANTHER" id="PTHR11654">
    <property type="entry name" value="OLIGOPEPTIDE TRANSPORTER-RELATED"/>
    <property type="match status" value="1"/>
</dbReference>
<feature type="transmembrane region" description="Helical" evidence="6">
    <location>
        <begin position="12"/>
        <end position="31"/>
    </location>
</feature>
<accession>W9SNQ8</accession>
<evidence type="ECO:0000256" key="3">
    <source>
        <dbReference type="ARBA" id="ARBA00022692"/>
    </source>
</evidence>
<dbReference type="Gene3D" id="1.20.1250.20">
    <property type="entry name" value="MFS general substrate transporter like domains"/>
    <property type="match status" value="1"/>
</dbReference>
<evidence type="ECO:0000256" key="4">
    <source>
        <dbReference type="ARBA" id="ARBA00022989"/>
    </source>
</evidence>
<evidence type="ECO:0000313" key="7">
    <source>
        <dbReference type="EMBL" id="EXC19371.1"/>
    </source>
</evidence>
<keyword evidence="8" id="KW-1185">Reference proteome</keyword>
<dbReference type="SUPFAM" id="SSF103473">
    <property type="entry name" value="MFS general substrate transporter"/>
    <property type="match status" value="1"/>
</dbReference>
<keyword evidence="3 6" id="KW-0812">Transmembrane</keyword>
<dbReference type="AlphaFoldDB" id="W9SNQ8"/>
<evidence type="ECO:0000313" key="8">
    <source>
        <dbReference type="Proteomes" id="UP000030645"/>
    </source>
</evidence>
<dbReference type="EMBL" id="KE345859">
    <property type="protein sequence ID" value="EXC19371.1"/>
    <property type="molecule type" value="Genomic_DNA"/>
</dbReference>
<feature type="transmembrane region" description="Helical" evidence="6">
    <location>
        <begin position="126"/>
        <end position="149"/>
    </location>
</feature>
<keyword evidence="4 6" id="KW-1133">Transmembrane helix</keyword>
<proteinExistence type="inferred from homology"/>
<evidence type="ECO:0000256" key="6">
    <source>
        <dbReference type="SAM" id="Phobius"/>
    </source>
</evidence>
<feature type="transmembrane region" description="Helical" evidence="6">
    <location>
        <begin position="51"/>
        <end position="72"/>
    </location>
</feature>
<dbReference type="GO" id="GO:0022857">
    <property type="term" value="F:transmembrane transporter activity"/>
    <property type="evidence" value="ECO:0007669"/>
    <property type="project" value="InterPro"/>
</dbReference>
<evidence type="ECO:0000256" key="5">
    <source>
        <dbReference type="ARBA" id="ARBA00023136"/>
    </source>
</evidence>
<organism evidence="7 8">
    <name type="scientific">Morus notabilis</name>
    <dbReference type="NCBI Taxonomy" id="981085"/>
    <lineage>
        <taxon>Eukaryota</taxon>
        <taxon>Viridiplantae</taxon>
        <taxon>Streptophyta</taxon>
        <taxon>Embryophyta</taxon>
        <taxon>Tracheophyta</taxon>
        <taxon>Spermatophyta</taxon>
        <taxon>Magnoliopsida</taxon>
        <taxon>eudicotyledons</taxon>
        <taxon>Gunneridae</taxon>
        <taxon>Pentapetalae</taxon>
        <taxon>rosids</taxon>
        <taxon>fabids</taxon>
        <taxon>Rosales</taxon>
        <taxon>Moraceae</taxon>
        <taxon>Moreae</taxon>
        <taxon>Morus</taxon>
    </lineage>
</organism>
<feature type="transmembrane region" description="Helical" evidence="6">
    <location>
        <begin position="84"/>
        <end position="106"/>
    </location>
</feature>
<name>W9SNQ8_9ROSA</name>
<dbReference type="Pfam" id="PF00854">
    <property type="entry name" value="PTR2"/>
    <property type="match status" value="1"/>
</dbReference>
<reference evidence="8" key="1">
    <citation type="submission" date="2013-01" db="EMBL/GenBank/DDBJ databases">
        <title>Draft Genome Sequence of a Mulberry Tree, Morus notabilis C.K. Schneid.</title>
        <authorList>
            <person name="He N."/>
            <person name="Zhao S."/>
        </authorList>
    </citation>
    <scope>NUCLEOTIDE SEQUENCE</scope>
</reference>
<dbReference type="InterPro" id="IPR036259">
    <property type="entry name" value="MFS_trans_sf"/>
</dbReference>
<evidence type="ECO:0000256" key="1">
    <source>
        <dbReference type="ARBA" id="ARBA00004141"/>
    </source>
</evidence>
<dbReference type="GO" id="GO:0016020">
    <property type="term" value="C:membrane"/>
    <property type="evidence" value="ECO:0007669"/>
    <property type="project" value="UniProtKB-SubCell"/>
</dbReference>
<evidence type="ECO:0000256" key="2">
    <source>
        <dbReference type="ARBA" id="ARBA00005982"/>
    </source>
</evidence>
<comment type="similarity">
    <text evidence="2">Belongs to the major facilitator superfamily. Proton-dependent oligopeptide transporter (POT/PTR) (TC 2.A.17) family.</text>
</comment>
<comment type="subcellular location">
    <subcellularLocation>
        <location evidence="1">Membrane</location>
        <topology evidence="1">Multi-pass membrane protein</topology>
    </subcellularLocation>
</comment>
<gene>
    <name evidence="7" type="ORF">L484_010388</name>
</gene>